<evidence type="ECO:0000313" key="2">
    <source>
        <dbReference type="EMBL" id="EPS41245.1"/>
    </source>
</evidence>
<dbReference type="HOGENOM" id="CLU_1643296_0_0_1"/>
<dbReference type="EMBL" id="AQGS01000254">
    <property type="protein sequence ID" value="EPS41245.1"/>
    <property type="molecule type" value="Genomic_DNA"/>
</dbReference>
<sequence>MPVTKFPFPYKLGVFKKDPSKDDWAKSSITIFDCAEDPLPPDVYGTNHDHLRKFCTEALKRIEAVLHSLNYDPIIESLRYTWIIKSVHIDIKTESRKQEFMVVFVLRDNMQAFESHFREQGESRDEWRGKMSPAGSWARTPSPESEKKARWDDRRVDNW</sequence>
<comment type="caution">
    <text evidence="2">The sequence shown here is derived from an EMBL/GenBank/DDBJ whole genome shotgun (WGS) entry which is preliminary data.</text>
</comment>
<protein>
    <submittedName>
        <fullName evidence="2">Uncharacterized protein</fullName>
    </submittedName>
</protein>
<feature type="compositionally biased region" description="Basic and acidic residues" evidence="1">
    <location>
        <begin position="144"/>
        <end position="159"/>
    </location>
</feature>
<dbReference type="AlphaFoldDB" id="S8AE06"/>
<dbReference type="OMA" id="ESHFREQ"/>
<proteinExistence type="predicted"/>
<feature type="region of interest" description="Disordered" evidence="1">
    <location>
        <begin position="118"/>
        <end position="159"/>
    </location>
</feature>
<dbReference type="Proteomes" id="UP000015100">
    <property type="component" value="Unassembled WGS sequence"/>
</dbReference>
<organism evidence="2 3">
    <name type="scientific">Dactylellina haptotyla (strain CBS 200.50)</name>
    <name type="common">Nematode-trapping fungus</name>
    <name type="synonym">Monacrosporium haptotylum</name>
    <dbReference type="NCBI Taxonomy" id="1284197"/>
    <lineage>
        <taxon>Eukaryota</taxon>
        <taxon>Fungi</taxon>
        <taxon>Dikarya</taxon>
        <taxon>Ascomycota</taxon>
        <taxon>Pezizomycotina</taxon>
        <taxon>Orbiliomycetes</taxon>
        <taxon>Orbiliales</taxon>
        <taxon>Orbiliaceae</taxon>
        <taxon>Dactylellina</taxon>
    </lineage>
</organism>
<name>S8AE06_DACHA</name>
<accession>S8AE06</accession>
<evidence type="ECO:0000313" key="3">
    <source>
        <dbReference type="Proteomes" id="UP000015100"/>
    </source>
</evidence>
<gene>
    <name evidence="2" type="ORF">H072_4788</name>
</gene>
<reference evidence="3" key="2">
    <citation type="submission" date="2013-04" db="EMBL/GenBank/DDBJ databases">
        <title>Genomic mechanisms accounting for the adaptation to parasitism in nematode-trapping fungi.</title>
        <authorList>
            <person name="Ahren D.G."/>
        </authorList>
    </citation>
    <scope>NUCLEOTIDE SEQUENCE [LARGE SCALE GENOMIC DNA]</scope>
    <source>
        <strain evidence="3">CBS 200.50</strain>
    </source>
</reference>
<keyword evidence="3" id="KW-1185">Reference proteome</keyword>
<dbReference type="OrthoDB" id="10439586at2759"/>
<evidence type="ECO:0000256" key="1">
    <source>
        <dbReference type="SAM" id="MobiDB-lite"/>
    </source>
</evidence>
<reference evidence="2 3" key="1">
    <citation type="journal article" date="2013" name="PLoS Genet.">
        <title>Genomic mechanisms accounting for the adaptation to parasitism in nematode-trapping fungi.</title>
        <authorList>
            <person name="Meerupati T."/>
            <person name="Andersson K.M."/>
            <person name="Friman E."/>
            <person name="Kumar D."/>
            <person name="Tunlid A."/>
            <person name="Ahren D."/>
        </authorList>
    </citation>
    <scope>NUCLEOTIDE SEQUENCE [LARGE SCALE GENOMIC DNA]</scope>
    <source>
        <strain evidence="2 3">CBS 200.50</strain>
    </source>
</reference>
<feature type="compositionally biased region" description="Basic and acidic residues" evidence="1">
    <location>
        <begin position="118"/>
        <end position="129"/>
    </location>
</feature>